<evidence type="ECO:0000313" key="4">
    <source>
        <dbReference type="Proteomes" id="UP000184330"/>
    </source>
</evidence>
<gene>
    <name evidence="3" type="ORF">PAC_19085</name>
</gene>
<protein>
    <recommendedName>
        <fullName evidence="2">Heterokaryon incompatibility domain-containing protein</fullName>
    </recommendedName>
</protein>
<organism evidence="3 4">
    <name type="scientific">Phialocephala subalpina</name>
    <dbReference type="NCBI Taxonomy" id="576137"/>
    <lineage>
        <taxon>Eukaryota</taxon>
        <taxon>Fungi</taxon>
        <taxon>Dikarya</taxon>
        <taxon>Ascomycota</taxon>
        <taxon>Pezizomycotina</taxon>
        <taxon>Leotiomycetes</taxon>
        <taxon>Helotiales</taxon>
        <taxon>Mollisiaceae</taxon>
        <taxon>Phialocephala</taxon>
        <taxon>Phialocephala fortinii species complex</taxon>
    </lineage>
</organism>
<dbReference type="Pfam" id="PF26639">
    <property type="entry name" value="Het-6_barrel"/>
    <property type="match status" value="1"/>
</dbReference>
<keyword evidence="1" id="KW-0539">Nucleus</keyword>
<dbReference type="GO" id="GO:0008270">
    <property type="term" value="F:zinc ion binding"/>
    <property type="evidence" value="ECO:0007669"/>
    <property type="project" value="InterPro"/>
</dbReference>
<dbReference type="OrthoDB" id="3545248at2759"/>
<dbReference type="Pfam" id="PF06985">
    <property type="entry name" value="HET"/>
    <property type="match status" value="1"/>
</dbReference>
<evidence type="ECO:0000259" key="2">
    <source>
        <dbReference type="Pfam" id="PF06985"/>
    </source>
</evidence>
<name>A0A1L7XW29_9HELO</name>
<dbReference type="InterPro" id="IPR001138">
    <property type="entry name" value="Zn2Cys6_DnaBD"/>
</dbReference>
<dbReference type="GO" id="GO:0000981">
    <property type="term" value="F:DNA-binding transcription factor activity, RNA polymerase II-specific"/>
    <property type="evidence" value="ECO:0007669"/>
    <property type="project" value="InterPro"/>
</dbReference>
<reference evidence="3 4" key="1">
    <citation type="submission" date="2016-03" db="EMBL/GenBank/DDBJ databases">
        <authorList>
            <person name="Ploux O."/>
        </authorList>
    </citation>
    <scope>NUCLEOTIDE SEQUENCE [LARGE SCALE GENOMIC DNA]</scope>
    <source>
        <strain evidence="3 4">UAMH 11012</strain>
    </source>
</reference>
<dbReference type="InterPro" id="IPR052895">
    <property type="entry name" value="HetReg/Transcr_Mod"/>
</dbReference>
<dbReference type="STRING" id="576137.A0A1L7XW29"/>
<dbReference type="CDD" id="cd00067">
    <property type="entry name" value="GAL4"/>
    <property type="match status" value="1"/>
</dbReference>
<evidence type="ECO:0000256" key="1">
    <source>
        <dbReference type="ARBA" id="ARBA00023242"/>
    </source>
</evidence>
<dbReference type="AlphaFoldDB" id="A0A1L7XW29"/>
<dbReference type="Proteomes" id="UP000184330">
    <property type="component" value="Unassembled WGS sequence"/>
</dbReference>
<dbReference type="PANTHER" id="PTHR24148:SF64">
    <property type="entry name" value="HETEROKARYON INCOMPATIBILITY DOMAIN-CONTAINING PROTEIN"/>
    <property type="match status" value="1"/>
</dbReference>
<dbReference type="PANTHER" id="PTHR24148">
    <property type="entry name" value="ANKYRIN REPEAT DOMAIN-CONTAINING PROTEIN 39 HOMOLOG-RELATED"/>
    <property type="match status" value="1"/>
</dbReference>
<evidence type="ECO:0000313" key="3">
    <source>
        <dbReference type="EMBL" id="CZR69185.1"/>
    </source>
</evidence>
<proteinExistence type="predicted"/>
<dbReference type="InterPro" id="IPR010730">
    <property type="entry name" value="HET"/>
</dbReference>
<accession>A0A1L7XW29</accession>
<sequence>MRWERSASEVRENGGRISEKCERGEYLEAKCQLAHRENAIAGLVELAKWVYEILRGQLHEQPQGQYIPQSIDLKHTFIVMDTRTHLRCDTCKKDHARCTRTGDKLSCDRCDENNYACSLNVEAETLDRKRRKLSTCLPEGRVWDGTSETRCDNCKKMDRPCSEPQMARQGRESPAYPGQQIGIQMSPSHMGSSTGDRMDAYGYSQPSAESDYPASLPGFERPSVSGNGTYNGQNFAANPGWQPAPNRSEISPWYLEQDRDDHLNEDQTYPFWPSNDFLANGEGLSLRYRYKPLRDADATRLIKLYPGELDADLLIDLVEVGQGKQEYDALSYVWGSDPPNKALKVCETSCVLYIQPTLYMAMRNLRKRDHTRHLWVDAICINQQDNKETTAQGLSFGRIYAEASSVIIWLDPGTGSSDTSDNDNPVGLIEDVFHISNFERVVQEESRKERWQALEDLLRNKWFTRLRALQEVACARRAVLHWGKRSVSWEDFTETIALLVTEVDRFSNLRENASFLNPGYACRRLPAPFLVNICNSLFWKTREGVIISRRYTLESLVSILVPFGSNDPRDTIYGLLSLANIDQKTRFVPDYEKDIRDVYVDFVDYCIKQSGSLDIICRHWAPLNKSSKRATRQGRTSDYLPSWVLTSLGSPFATYDDPNTNNRLYGESLVGLPDKKWYNASLGISAWAEFDKNIRALRVRGIEVAKVSITGMYASKGMVLREWLDLAGCPSSDSGISFSVSNDDLWRTLVADRDESGNKAPSWYGRAFLQCVQTPSQDMDVDTQKWINSNQTPTRIRKFLSRVQSVIWNRKFFTTEKGGFGLGPRQAREGDQIYVVLGCSVPILLRKHGSRQKDVYQLIGEVYLHEMMDGQALFGKSEEEIGLQAQIISIL</sequence>
<dbReference type="EMBL" id="FJOG01000066">
    <property type="protein sequence ID" value="CZR69185.1"/>
    <property type="molecule type" value="Genomic_DNA"/>
</dbReference>
<feature type="domain" description="Heterokaryon incompatibility" evidence="2">
    <location>
        <begin position="327"/>
        <end position="471"/>
    </location>
</feature>
<keyword evidence="4" id="KW-1185">Reference proteome</keyword>